<proteinExistence type="predicted"/>
<dbReference type="PROSITE" id="PS50005">
    <property type="entry name" value="TPR"/>
    <property type="match status" value="1"/>
</dbReference>
<dbReference type="Gene3D" id="1.25.40.10">
    <property type="entry name" value="Tetratricopeptide repeat domain"/>
    <property type="match status" value="1"/>
</dbReference>
<evidence type="ECO:0000256" key="1">
    <source>
        <dbReference type="PROSITE-ProRule" id="PRU00339"/>
    </source>
</evidence>
<dbReference type="KEGG" id="pmet:G4Y79_10410"/>
<sequence>MTQEEWPEPVMAQETAPEAVEATSGQADPAPKRGFLQWMANLLRSNSNVQEQFEALNESIQQNPQAPTAYVLRGELHLKQKQYALARVDFERAVALTDEQFEEAQWGIVAQAMRERAERGLSHGRVAHLNSDV</sequence>
<dbReference type="Proteomes" id="UP000594468">
    <property type="component" value="Chromosome"/>
</dbReference>
<dbReference type="InterPro" id="IPR011990">
    <property type="entry name" value="TPR-like_helical_dom_sf"/>
</dbReference>
<dbReference type="RefSeq" id="WP_195172826.1">
    <property type="nucleotide sequence ID" value="NZ_CP062983.1"/>
</dbReference>
<name>A0A7S8IH14_9CHLR</name>
<gene>
    <name evidence="3" type="ORF">G4Y79_10410</name>
</gene>
<dbReference type="InterPro" id="IPR019734">
    <property type="entry name" value="TPR_rpt"/>
</dbReference>
<evidence type="ECO:0000313" key="3">
    <source>
        <dbReference type="EMBL" id="QPC84763.1"/>
    </source>
</evidence>
<dbReference type="SUPFAM" id="SSF48452">
    <property type="entry name" value="TPR-like"/>
    <property type="match status" value="1"/>
</dbReference>
<organism evidence="3 4">
    <name type="scientific">Phototrophicus methaneseepsis</name>
    <dbReference type="NCBI Taxonomy" id="2710758"/>
    <lineage>
        <taxon>Bacteria</taxon>
        <taxon>Bacillati</taxon>
        <taxon>Chloroflexota</taxon>
        <taxon>Candidatus Thermofontia</taxon>
        <taxon>Phototrophicales</taxon>
        <taxon>Phototrophicaceae</taxon>
        <taxon>Phototrophicus</taxon>
    </lineage>
</organism>
<protein>
    <recommendedName>
        <fullName evidence="5">Tetratricopeptide repeat protein</fullName>
    </recommendedName>
</protein>
<keyword evidence="4" id="KW-1185">Reference proteome</keyword>
<feature type="region of interest" description="Disordered" evidence="2">
    <location>
        <begin position="1"/>
        <end position="29"/>
    </location>
</feature>
<feature type="repeat" description="TPR" evidence="1">
    <location>
        <begin position="67"/>
        <end position="100"/>
    </location>
</feature>
<dbReference type="AlphaFoldDB" id="A0A7S8IH14"/>
<keyword evidence="1" id="KW-0802">TPR repeat</keyword>
<reference evidence="3 4" key="1">
    <citation type="submission" date="2020-02" db="EMBL/GenBank/DDBJ databases">
        <authorList>
            <person name="Zheng R.K."/>
            <person name="Sun C.M."/>
        </authorList>
    </citation>
    <scope>NUCLEOTIDE SEQUENCE [LARGE SCALE GENOMIC DNA]</scope>
    <source>
        <strain evidence="4">rifampicinis</strain>
    </source>
</reference>
<accession>A0A7S8IH14</accession>
<evidence type="ECO:0000256" key="2">
    <source>
        <dbReference type="SAM" id="MobiDB-lite"/>
    </source>
</evidence>
<evidence type="ECO:0008006" key="5">
    <source>
        <dbReference type="Google" id="ProtNLM"/>
    </source>
</evidence>
<dbReference type="EMBL" id="CP062983">
    <property type="protein sequence ID" value="QPC84763.1"/>
    <property type="molecule type" value="Genomic_DNA"/>
</dbReference>
<evidence type="ECO:0000313" key="4">
    <source>
        <dbReference type="Proteomes" id="UP000594468"/>
    </source>
</evidence>